<protein>
    <submittedName>
        <fullName evidence="1">Uncharacterized protein</fullName>
    </submittedName>
</protein>
<gene>
    <name evidence="1" type="ORF">ENM78_00085</name>
</gene>
<accession>A0A7J3ZID4</accession>
<reference evidence="1" key="1">
    <citation type="journal article" date="2020" name="mSystems">
        <title>Genome- and Community-Level Interaction Insights into Carbon Utilization and Element Cycling Functions of Hydrothermarchaeota in Hydrothermal Sediment.</title>
        <authorList>
            <person name="Zhou Z."/>
            <person name="Liu Y."/>
            <person name="Xu W."/>
            <person name="Pan J."/>
            <person name="Luo Z.H."/>
            <person name="Li M."/>
        </authorList>
    </citation>
    <scope>NUCLEOTIDE SEQUENCE [LARGE SCALE GENOMIC DNA]</scope>
    <source>
        <strain evidence="1">SpSt-1116</strain>
    </source>
</reference>
<dbReference type="AlphaFoldDB" id="A0A7J3ZID4"/>
<organism evidence="1">
    <name type="scientific">Fervidicoccus fontis</name>
    <dbReference type="NCBI Taxonomy" id="683846"/>
    <lineage>
        <taxon>Archaea</taxon>
        <taxon>Thermoproteota</taxon>
        <taxon>Thermoprotei</taxon>
        <taxon>Fervidicoccales</taxon>
        <taxon>Fervidicoccaceae</taxon>
        <taxon>Fervidicoccus</taxon>
    </lineage>
</organism>
<name>A0A7J3ZID4_9CREN</name>
<comment type="caution">
    <text evidence="1">The sequence shown here is derived from an EMBL/GenBank/DDBJ whole genome shotgun (WGS) entry which is preliminary data.</text>
</comment>
<sequence length="76" mass="8524">MRSLLERIKEGIERLERTVRGLRSAVAWRSKSAKDAGTVIEATLSAAPTEPVLRVDKAGHQYWGSSDEALYALKYY</sequence>
<dbReference type="EMBL" id="DRZC01000004">
    <property type="protein sequence ID" value="HHQ79855.1"/>
    <property type="molecule type" value="Genomic_DNA"/>
</dbReference>
<proteinExistence type="predicted"/>
<evidence type="ECO:0000313" key="1">
    <source>
        <dbReference type="EMBL" id="HHQ79855.1"/>
    </source>
</evidence>